<sequence length="80" mass="9061">MLAGEVGLPRDDHHKLKDRVKATEEMMNETTLQVKALMQKLALLNKEMRTLAIKVEDAEGRSRRHNIRLVGVPEKTEGPS</sequence>
<protein>
    <submittedName>
        <fullName evidence="2">Uncharacterized protein</fullName>
    </submittedName>
</protein>
<proteinExistence type="predicted"/>
<feature type="coiled-coil region" evidence="1">
    <location>
        <begin position="20"/>
        <end position="61"/>
    </location>
</feature>
<accession>A0AAV7LJB8</accession>
<organism evidence="2 3">
    <name type="scientific">Pleurodeles waltl</name>
    <name type="common">Iberian ribbed newt</name>
    <dbReference type="NCBI Taxonomy" id="8319"/>
    <lineage>
        <taxon>Eukaryota</taxon>
        <taxon>Metazoa</taxon>
        <taxon>Chordata</taxon>
        <taxon>Craniata</taxon>
        <taxon>Vertebrata</taxon>
        <taxon>Euteleostomi</taxon>
        <taxon>Amphibia</taxon>
        <taxon>Batrachia</taxon>
        <taxon>Caudata</taxon>
        <taxon>Salamandroidea</taxon>
        <taxon>Salamandridae</taxon>
        <taxon>Pleurodelinae</taxon>
        <taxon>Pleurodeles</taxon>
    </lineage>
</organism>
<evidence type="ECO:0000256" key="1">
    <source>
        <dbReference type="SAM" id="Coils"/>
    </source>
</evidence>
<dbReference type="AlphaFoldDB" id="A0AAV7LJB8"/>
<gene>
    <name evidence="2" type="ORF">NDU88_004767</name>
</gene>
<dbReference type="Proteomes" id="UP001066276">
    <property type="component" value="Chromosome 11"/>
</dbReference>
<reference evidence="2" key="1">
    <citation type="journal article" date="2022" name="bioRxiv">
        <title>Sequencing and chromosome-scale assembly of the giantPleurodeles waltlgenome.</title>
        <authorList>
            <person name="Brown T."/>
            <person name="Elewa A."/>
            <person name="Iarovenko S."/>
            <person name="Subramanian E."/>
            <person name="Araus A.J."/>
            <person name="Petzold A."/>
            <person name="Susuki M."/>
            <person name="Suzuki K.-i.T."/>
            <person name="Hayashi T."/>
            <person name="Toyoda A."/>
            <person name="Oliveira C."/>
            <person name="Osipova E."/>
            <person name="Leigh N.D."/>
            <person name="Simon A."/>
            <person name="Yun M.H."/>
        </authorList>
    </citation>
    <scope>NUCLEOTIDE SEQUENCE</scope>
    <source>
        <strain evidence="2">20211129_DDA</strain>
        <tissue evidence="2">Liver</tissue>
    </source>
</reference>
<name>A0AAV7LJB8_PLEWA</name>
<dbReference type="EMBL" id="JANPWB010000015">
    <property type="protein sequence ID" value="KAJ1091650.1"/>
    <property type="molecule type" value="Genomic_DNA"/>
</dbReference>
<comment type="caution">
    <text evidence="2">The sequence shown here is derived from an EMBL/GenBank/DDBJ whole genome shotgun (WGS) entry which is preliminary data.</text>
</comment>
<keyword evidence="3" id="KW-1185">Reference proteome</keyword>
<keyword evidence="1" id="KW-0175">Coiled coil</keyword>
<evidence type="ECO:0000313" key="3">
    <source>
        <dbReference type="Proteomes" id="UP001066276"/>
    </source>
</evidence>
<evidence type="ECO:0000313" key="2">
    <source>
        <dbReference type="EMBL" id="KAJ1091650.1"/>
    </source>
</evidence>